<evidence type="ECO:0000313" key="3">
    <source>
        <dbReference type="Proteomes" id="UP000437862"/>
    </source>
</evidence>
<dbReference type="PROSITE" id="PS51184">
    <property type="entry name" value="JMJC"/>
    <property type="match status" value="1"/>
</dbReference>
<reference evidence="2 3" key="1">
    <citation type="submission" date="2019-12" db="EMBL/GenBank/DDBJ databases">
        <title>Draft Genome Sequences of Six Type Strains of the Genus Massilia.</title>
        <authorList>
            <person name="Miess H."/>
            <person name="Frediansyah A."/>
            <person name="Goeker M."/>
            <person name="Gross H."/>
        </authorList>
    </citation>
    <scope>NUCLEOTIDE SEQUENCE [LARGE SCALE GENOMIC DNA]</scope>
    <source>
        <strain evidence="2 3">DSM 26639</strain>
    </source>
</reference>
<organism evidence="2 3">
    <name type="scientific">Pseudoduganella flava</name>
    <dbReference type="NCBI Taxonomy" id="871742"/>
    <lineage>
        <taxon>Bacteria</taxon>
        <taxon>Pseudomonadati</taxon>
        <taxon>Pseudomonadota</taxon>
        <taxon>Betaproteobacteria</taxon>
        <taxon>Burkholderiales</taxon>
        <taxon>Oxalobacteraceae</taxon>
        <taxon>Telluria group</taxon>
        <taxon>Pseudoduganella</taxon>
    </lineage>
</organism>
<dbReference type="PANTHER" id="PTHR12461:SF105">
    <property type="entry name" value="HYPOXIA-INDUCIBLE FACTOR 1-ALPHA INHIBITOR"/>
    <property type="match status" value="1"/>
</dbReference>
<gene>
    <name evidence="2" type="ORF">GO485_00540</name>
</gene>
<proteinExistence type="predicted"/>
<dbReference type="Proteomes" id="UP000437862">
    <property type="component" value="Chromosome"/>
</dbReference>
<protein>
    <submittedName>
        <fullName evidence="2">Transcriptional regulator</fullName>
    </submittedName>
</protein>
<evidence type="ECO:0000259" key="1">
    <source>
        <dbReference type="PROSITE" id="PS51184"/>
    </source>
</evidence>
<keyword evidence="3" id="KW-1185">Reference proteome</keyword>
<dbReference type="PANTHER" id="PTHR12461">
    <property type="entry name" value="HYPOXIA-INDUCIBLE FACTOR 1 ALPHA INHIBITOR-RELATED"/>
    <property type="match status" value="1"/>
</dbReference>
<dbReference type="SUPFAM" id="SSF51197">
    <property type="entry name" value="Clavaminate synthase-like"/>
    <property type="match status" value="1"/>
</dbReference>
<dbReference type="InterPro" id="IPR003347">
    <property type="entry name" value="JmjC_dom"/>
</dbReference>
<dbReference type="InterPro" id="IPR041667">
    <property type="entry name" value="Cupin_8"/>
</dbReference>
<sequence length="380" mass="42184">MACCGCTAAGCGTAAPTCWPWHCCCNGAPCWLPGACCRSASGPDSAVCLYFFNQNGYQAMIDERILQHIPGMAAARRVPSIDAADLTEERFRRDYVDRNLPLLIKGAIRHWPACGRWTDKRYLAGKVGENKVNLYRHLNFSNDATMKRSAIPGTMAQALDVLHSDEDAVIFLPFRVDAPNSKFTSLKDDIGGVRFLAKPKKPLFYPRARTFMYRGAGSGWHTHTIDETLMCQIGGAKRVGLLPAKDASYAALKRIFFSERYLDDPNVFDELPAKLRPFVADVEQGDALYIPPSWWHGVQPIDEGVGATLAFCWRSPLHKISDLSYPPVRELWREAYAKPNLGMLVMPLWGLASLGALLGYRLKCLFRRPAGVTTEPPAQA</sequence>
<feature type="domain" description="JmjC" evidence="1">
    <location>
        <begin position="161"/>
        <end position="328"/>
    </location>
</feature>
<accession>A0ABX6FJD8</accession>
<dbReference type="Pfam" id="PF13621">
    <property type="entry name" value="Cupin_8"/>
    <property type="match status" value="1"/>
</dbReference>
<evidence type="ECO:0000313" key="2">
    <source>
        <dbReference type="EMBL" id="QGZ37692.1"/>
    </source>
</evidence>
<dbReference type="EMBL" id="CP046904">
    <property type="protein sequence ID" value="QGZ37692.1"/>
    <property type="molecule type" value="Genomic_DNA"/>
</dbReference>
<dbReference type="Gene3D" id="2.60.120.650">
    <property type="entry name" value="Cupin"/>
    <property type="match status" value="1"/>
</dbReference>
<name>A0ABX6FJD8_9BURK</name>